<evidence type="ECO:0000313" key="13">
    <source>
        <dbReference type="EMBL" id="CBJ27237.1"/>
    </source>
</evidence>
<comment type="cofactor">
    <cofactor evidence="1">
        <name>pyridoxal 5'-phosphate</name>
        <dbReference type="ChEBI" id="CHEBI:597326"/>
    </cofactor>
</comment>
<dbReference type="PANTHER" id="PTHR11986:SF79">
    <property type="entry name" value="ACETYLORNITHINE AMINOTRANSFERASE, MITOCHONDRIAL"/>
    <property type="match status" value="1"/>
</dbReference>
<comment type="similarity">
    <text evidence="4 10">Belongs to the class-III pyridoxal-phosphate-dependent aminotransferase family.</text>
</comment>
<dbReference type="OrthoDB" id="425114at2759"/>
<evidence type="ECO:0000256" key="5">
    <source>
        <dbReference type="ARBA" id="ARBA00012919"/>
    </source>
</evidence>
<accession>D7G583</accession>
<feature type="chain" id="PRO_5003095792" description="acetylornithine transaminase" evidence="12">
    <location>
        <begin position="19"/>
        <end position="478"/>
    </location>
</feature>
<evidence type="ECO:0000256" key="10">
    <source>
        <dbReference type="RuleBase" id="RU003560"/>
    </source>
</evidence>
<feature type="region of interest" description="Disordered" evidence="11">
    <location>
        <begin position="37"/>
        <end position="58"/>
    </location>
</feature>
<evidence type="ECO:0000256" key="2">
    <source>
        <dbReference type="ARBA" id="ARBA00004173"/>
    </source>
</evidence>
<organism evidence="13 14">
    <name type="scientific">Ectocarpus siliculosus</name>
    <name type="common">Brown alga</name>
    <name type="synonym">Conferva siliculosa</name>
    <dbReference type="NCBI Taxonomy" id="2880"/>
    <lineage>
        <taxon>Eukaryota</taxon>
        <taxon>Sar</taxon>
        <taxon>Stramenopiles</taxon>
        <taxon>Ochrophyta</taxon>
        <taxon>PX clade</taxon>
        <taxon>Phaeophyceae</taxon>
        <taxon>Ectocarpales</taxon>
        <taxon>Ectocarpaceae</taxon>
        <taxon>Ectocarpus</taxon>
    </lineage>
</organism>
<dbReference type="NCBIfam" id="TIGR00707">
    <property type="entry name" value="argD"/>
    <property type="match status" value="1"/>
</dbReference>
<evidence type="ECO:0000256" key="9">
    <source>
        <dbReference type="ARBA" id="ARBA00022898"/>
    </source>
</evidence>
<protein>
    <recommendedName>
        <fullName evidence="5">acetylornithine transaminase</fullName>
        <ecNumber evidence="5">2.6.1.11</ecNumber>
    </recommendedName>
</protein>
<dbReference type="PANTHER" id="PTHR11986">
    <property type="entry name" value="AMINOTRANSFERASE CLASS III"/>
    <property type="match status" value="1"/>
</dbReference>
<evidence type="ECO:0000256" key="4">
    <source>
        <dbReference type="ARBA" id="ARBA00008954"/>
    </source>
</evidence>
<keyword evidence="9 10" id="KW-0663">Pyridoxal phosphate</keyword>
<dbReference type="Gene3D" id="3.40.640.10">
    <property type="entry name" value="Type I PLP-dependent aspartate aminotransferase-like (Major domain)"/>
    <property type="match status" value="1"/>
</dbReference>
<dbReference type="STRING" id="2880.D7G583"/>
<dbReference type="UniPathway" id="UPA00068">
    <property type="reaction ID" value="UER00109"/>
</dbReference>
<feature type="signal peptide" evidence="12">
    <location>
        <begin position="1"/>
        <end position="18"/>
    </location>
</feature>
<dbReference type="NCBIfam" id="NF002325">
    <property type="entry name" value="PRK01278.1"/>
    <property type="match status" value="1"/>
</dbReference>
<evidence type="ECO:0000256" key="11">
    <source>
        <dbReference type="SAM" id="MobiDB-lite"/>
    </source>
</evidence>
<dbReference type="InterPro" id="IPR015422">
    <property type="entry name" value="PyrdxlP-dep_Trfase_small"/>
</dbReference>
<evidence type="ECO:0000256" key="8">
    <source>
        <dbReference type="ARBA" id="ARBA00022679"/>
    </source>
</evidence>
<dbReference type="GO" id="GO:0005739">
    <property type="term" value="C:mitochondrion"/>
    <property type="evidence" value="ECO:0007669"/>
    <property type="project" value="UniProtKB-SubCell"/>
</dbReference>
<evidence type="ECO:0000256" key="6">
    <source>
        <dbReference type="ARBA" id="ARBA00022576"/>
    </source>
</evidence>
<dbReference type="InterPro" id="IPR005814">
    <property type="entry name" value="Aminotrans_3"/>
</dbReference>
<dbReference type="OMA" id="MVPGFKY"/>
<comment type="subcellular location">
    <subcellularLocation>
        <location evidence="2">Mitochondrion</location>
    </subcellularLocation>
</comment>
<comment type="pathway">
    <text evidence="3">Amino-acid biosynthesis; L-arginine biosynthesis; N(2)-acetyl-L-ornithine from L-glutamate: step 4/4.</text>
</comment>
<dbReference type="EMBL" id="FN649742">
    <property type="protein sequence ID" value="CBJ27237.1"/>
    <property type="molecule type" value="Genomic_DNA"/>
</dbReference>
<evidence type="ECO:0000256" key="3">
    <source>
        <dbReference type="ARBA" id="ARBA00005024"/>
    </source>
</evidence>
<dbReference type="AlphaFoldDB" id="D7G583"/>
<dbReference type="SUPFAM" id="SSF53383">
    <property type="entry name" value="PLP-dependent transferases"/>
    <property type="match status" value="1"/>
</dbReference>
<keyword evidence="6 13" id="KW-0032">Aminotransferase</keyword>
<dbReference type="EC" id="2.6.1.11" evidence="5"/>
<dbReference type="GO" id="GO:0003992">
    <property type="term" value="F:N2-acetyl-L-ornithine:2-oxoglutarate 5-aminotransferase activity"/>
    <property type="evidence" value="ECO:0007669"/>
    <property type="project" value="UniProtKB-EC"/>
</dbReference>
<dbReference type="Proteomes" id="UP000002630">
    <property type="component" value="Linkage Group LG17"/>
</dbReference>
<dbReference type="FunFam" id="3.40.640.10:FF:000004">
    <property type="entry name" value="Acetylornithine aminotransferase"/>
    <property type="match status" value="1"/>
</dbReference>
<dbReference type="GO" id="GO:0006526">
    <property type="term" value="P:L-arginine biosynthetic process"/>
    <property type="evidence" value="ECO:0007669"/>
    <property type="project" value="UniProtKB-UniPathway"/>
</dbReference>
<dbReference type="InParanoid" id="D7G583"/>
<dbReference type="eggNOG" id="KOG1401">
    <property type="taxonomic scope" value="Eukaryota"/>
</dbReference>
<evidence type="ECO:0000313" key="14">
    <source>
        <dbReference type="Proteomes" id="UP000002630"/>
    </source>
</evidence>
<dbReference type="InterPro" id="IPR015421">
    <property type="entry name" value="PyrdxlP-dep_Trfase_major"/>
</dbReference>
<keyword evidence="7" id="KW-0028">Amino-acid biosynthesis</keyword>
<dbReference type="PIRSF" id="PIRSF000521">
    <property type="entry name" value="Transaminase_4ab_Lys_Orn"/>
    <property type="match status" value="1"/>
</dbReference>
<dbReference type="InterPro" id="IPR050103">
    <property type="entry name" value="Class-III_PLP-dep_AT"/>
</dbReference>
<dbReference type="PROSITE" id="PS00600">
    <property type="entry name" value="AA_TRANSFER_CLASS_3"/>
    <property type="match status" value="1"/>
</dbReference>
<keyword evidence="12" id="KW-0732">Signal</keyword>
<dbReference type="InterPro" id="IPR004636">
    <property type="entry name" value="AcOrn/SuccOrn_fam"/>
</dbReference>
<dbReference type="CDD" id="cd00610">
    <property type="entry name" value="OAT_like"/>
    <property type="match status" value="1"/>
</dbReference>
<dbReference type="EMBL" id="FN648852">
    <property type="protein sequence ID" value="CBJ27237.1"/>
    <property type="molecule type" value="Genomic_DNA"/>
</dbReference>
<dbReference type="Pfam" id="PF00202">
    <property type="entry name" value="Aminotran_3"/>
    <property type="match status" value="1"/>
</dbReference>
<gene>
    <name evidence="13" type="primary">ACOAT</name>
    <name evidence="13" type="ORF">Esi_0063_0052</name>
</gene>
<sequence>MIFAALIAGAFVVGGTDGFAASSSAFSGGNMLHHGPRSSQAFSMVSTPPTPSTASTSSAPLTQDQFNAYVQNTYGRYPLTIVRGEGCKLFDSDGKEYLDFVAGISTCALGHADSDLAAAVGDQMKKFHHVSNLYYIPEQGQLAKWLVDNSCADRVFFCNSGAEANEAGIKLARKHASTKLGIAEPVIVTAKKSFHGRTLATMTATGQPNYQKNFGPLVPGFEYATYNDPEDLKRVVKRINRRGKIRSLFGRPRRAVAAIMMEALQGEGGVVPATPEFFSTVRELCDETGALMIVDEVQTGMGRTGKVWGYQNFDVEPDVVTCAKALGGGVPIGAMLCKERADVFEPGNHASTFGGNPLACAAANCVTSKLSENGGALLENVRERGEQLRAGLAELQEKYPETVAGVRGWGLINGLVLNEESPVLAGAVVAETTKLGLLLVPAGLKVVRFVPPLVATAAEVSTALSVIDQALAIVTGAK</sequence>
<evidence type="ECO:0000256" key="7">
    <source>
        <dbReference type="ARBA" id="ARBA00022605"/>
    </source>
</evidence>
<evidence type="ECO:0000256" key="1">
    <source>
        <dbReference type="ARBA" id="ARBA00001933"/>
    </source>
</evidence>
<dbReference type="InterPro" id="IPR015424">
    <property type="entry name" value="PyrdxlP-dep_Trfase"/>
</dbReference>
<name>D7G583_ECTSI</name>
<evidence type="ECO:0000256" key="12">
    <source>
        <dbReference type="SAM" id="SignalP"/>
    </source>
</evidence>
<dbReference type="GO" id="GO:0042802">
    <property type="term" value="F:identical protein binding"/>
    <property type="evidence" value="ECO:0007669"/>
    <property type="project" value="TreeGrafter"/>
</dbReference>
<reference evidence="13 14" key="1">
    <citation type="journal article" date="2010" name="Nature">
        <title>The Ectocarpus genome and the independent evolution of multicellularity in brown algae.</title>
        <authorList>
            <person name="Cock J.M."/>
            <person name="Sterck L."/>
            <person name="Rouze P."/>
            <person name="Scornet D."/>
            <person name="Allen A.E."/>
            <person name="Amoutzias G."/>
            <person name="Anthouard V."/>
            <person name="Artiguenave F."/>
            <person name="Aury J.M."/>
            <person name="Badger J.H."/>
            <person name="Beszteri B."/>
            <person name="Billiau K."/>
            <person name="Bonnet E."/>
            <person name="Bothwell J.H."/>
            <person name="Bowler C."/>
            <person name="Boyen C."/>
            <person name="Brownlee C."/>
            <person name="Carrano C.J."/>
            <person name="Charrier B."/>
            <person name="Cho G.Y."/>
            <person name="Coelho S.M."/>
            <person name="Collen J."/>
            <person name="Corre E."/>
            <person name="Da Silva C."/>
            <person name="Delage L."/>
            <person name="Delaroque N."/>
            <person name="Dittami S.M."/>
            <person name="Doulbeau S."/>
            <person name="Elias M."/>
            <person name="Farnham G."/>
            <person name="Gachon C.M."/>
            <person name="Gschloessl B."/>
            <person name="Heesch S."/>
            <person name="Jabbari K."/>
            <person name="Jubin C."/>
            <person name="Kawai H."/>
            <person name="Kimura K."/>
            <person name="Kloareg B."/>
            <person name="Kupper F.C."/>
            <person name="Lang D."/>
            <person name="Le Bail A."/>
            <person name="Leblanc C."/>
            <person name="Lerouge P."/>
            <person name="Lohr M."/>
            <person name="Lopez P.J."/>
            <person name="Martens C."/>
            <person name="Maumus F."/>
            <person name="Michel G."/>
            <person name="Miranda-Saavedra D."/>
            <person name="Morales J."/>
            <person name="Moreau H."/>
            <person name="Motomura T."/>
            <person name="Nagasato C."/>
            <person name="Napoli C.A."/>
            <person name="Nelson D.R."/>
            <person name="Nyvall-Collen P."/>
            <person name="Peters A.F."/>
            <person name="Pommier C."/>
            <person name="Potin P."/>
            <person name="Poulain J."/>
            <person name="Quesneville H."/>
            <person name="Read B."/>
            <person name="Rensing S.A."/>
            <person name="Ritter A."/>
            <person name="Rousvoal S."/>
            <person name="Samanta M."/>
            <person name="Samson G."/>
            <person name="Schroeder D.C."/>
            <person name="Segurens B."/>
            <person name="Strittmatter M."/>
            <person name="Tonon T."/>
            <person name="Tregear J.W."/>
            <person name="Valentin K."/>
            <person name="von Dassow P."/>
            <person name="Yamagishi T."/>
            <person name="Van de Peer Y."/>
            <person name="Wincker P."/>
        </authorList>
    </citation>
    <scope>NUCLEOTIDE SEQUENCE [LARGE SCALE GENOMIC DNA]</scope>
    <source>
        <strain evidence="14">Ec32 / CCAP1310/4</strain>
    </source>
</reference>
<dbReference type="GO" id="GO:0030170">
    <property type="term" value="F:pyridoxal phosphate binding"/>
    <property type="evidence" value="ECO:0007669"/>
    <property type="project" value="InterPro"/>
</dbReference>
<keyword evidence="14" id="KW-1185">Reference proteome</keyword>
<proteinExistence type="inferred from homology"/>
<dbReference type="InterPro" id="IPR049704">
    <property type="entry name" value="Aminotrans_3_PPA_site"/>
</dbReference>
<keyword evidence="8 13" id="KW-0808">Transferase</keyword>
<dbReference type="Gene3D" id="3.90.1150.10">
    <property type="entry name" value="Aspartate Aminotransferase, domain 1"/>
    <property type="match status" value="1"/>
</dbReference>
<dbReference type="HAMAP" id="MF_01107">
    <property type="entry name" value="ArgD_aminotrans_3"/>
    <property type="match status" value="1"/>
</dbReference>